<evidence type="ECO:0000259" key="1">
    <source>
        <dbReference type="SMART" id="SM00894"/>
    </source>
</evidence>
<sequence length="42" mass="4677">MFFASCEDAWRAGAAPLHWGQPGYRVELDGNRNGIACEAPRR</sequence>
<dbReference type="STRING" id="1586287.BBK82_12630"/>
<evidence type="ECO:0000313" key="2">
    <source>
        <dbReference type="EMBL" id="ANZ36789.1"/>
    </source>
</evidence>
<dbReference type="Pfam" id="PF05901">
    <property type="entry name" value="Excalibur"/>
    <property type="match status" value="1"/>
</dbReference>
<reference evidence="2 3" key="1">
    <citation type="submission" date="2016-07" db="EMBL/GenBank/DDBJ databases">
        <title>Complete genome sequence of the Lentzea guizhouensis DHS C013.</title>
        <authorList>
            <person name="Cao C."/>
        </authorList>
    </citation>
    <scope>NUCLEOTIDE SEQUENCE [LARGE SCALE GENOMIC DNA]</scope>
    <source>
        <strain evidence="2 3">DHS C013</strain>
    </source>
</reference>
<name>A0A1B2HGG0_9PSEU</name>
<dbReference type="RefSeq" id="WP_065915188.1">
    <property type="nucleotide sequence ID" value="NZ_CP016793.1"/>
</dbReference>
<organism evidence="2 3">
    <name type="scientific">Lentzea guizhouensis</name>
    <dbReference type="NCBI Taxonomy" id="1586287"/>
    <lineage>
        <taxon>Bacteria</taxon>
        <taxon>Bacillati</taxon>
        <taxon>Actinomycetota</taxon>
        <taxon>Actinomycetes</taxon>
        <taxon>Pseudonocardiales</taxon>
        <taxon>Pseudonocardiaceae</taxon>
        <taxon>Lentzea</taxon>
    </lineage>
</organism>
<gene>
    <name evidence="2" type="ORF">BBK82_12630</name>
</gene>
<dbReference type="Proteomes" id="UP000093053">
    <property type="component" value="Chromosome"/>
</dbReference>
<keyword evidence="3" id="KW-1185">Reference proteome</keyword>
<protein>
    <submittedName>
        <fullName evidence="2">Calcium-binding protein</fullName>
    </submittedName>
</protein>
<proteinExistence type="predicted"/>
<dbReference type="SMART" id="SM00894">
    <property type="entry name" value="Excalibur"/>
    <property type="match status" value="1"/>
</dbReference>
<dbReference type="InterPro" id="IPR008613">
    <property type="entry name" value="Excalibur_Ca-bd_domain"/>
</dbReference>
<dbReference type="KEGG" id="led:BBK82_12630"/>
<evidence type="ECO:0000313" key="3">
    <source>
        <dbReference type="Proteomes" id="UP000093053"/>
    </source>
</evidence>
<accession>A0A1B2HGG0</accession>
<dbReference type="AlphaFoldDB" id="A0A1B2HGG0"/>
<feature type="domain" description="Excalibur calcium-binding" evidence="1">
    <location>
        <begin position="2"/>
        <end position="38"/>
    </location>
</feature>
<dbReference type="EMBL" id="CP016793">
    <property type="protein sequence ID" value="ANZ36789.1"/>
    <property type="molecule type" value="Genomic_DNA"/>
</dbReference>